<name>A0A6A7Y0B7_9HYPH</name>
<accession>A0A6A7Y0B7</accession>
<keyword evidence="4" id="KW-0560">Oxidoreductase</keyword>
<dbReference type="Proteomes" id="UP000332515">
    <property type="component" value="Unassembled WGS sequence"/>
</dbReference>
<keyword evidence="2" id="KW-0472">Membrane</keyword>
<dbReference type="InterPro" id="IPR007138">
    <property type="entry name" value="ABM_dom"/>
</dbReference>
<dbReference type="GO" id="GO:0004497">
    <property type="term" value="F:monooxygenase activity"/>
    <property type="evidence" value="ECO:0007669"/>
    <property type="project" value="UniProtKB-KW"/>
</dbReference>
<evidence type="ECO:0000256" key="2">
    <source>
        <dbReference type="SAM" id="Phobius"/>
    </source>
</evidence>
<reference evidence="4 5" key="1">
    <citation type="submission" date="2019-09" db="EMBL/GenBank/DDBJ databases">
        <title>Segnochrobactrum spirostomi gen. nov., sp. nov., isolated from the ciliate Spirostomum cf. yagiui and description of a novel family, Segnochrobactraceae fam. nov. within the order Rhizobiales of the class Alphaproteobacteria.</title>
        <authorList>
            <person name="Akter S."/>
            <person name="Shazib S.U.A."/>
            <person name="Shin M.K."/>
        </authorList>
    </citation>
    <scope>NUCLEOTIDE SEQUENCE [LARGE SCALE GENOMIC DNA]</scope>
    <source>
        <strain evidence="4 5">Sp-1</strain>
    </source>
</reference>
<sequence length="330" mass="35565">MANASPSDRTPRRAKRDEPPERAAETVGGTATMHISVRPGIEAAFATWQAALTRAASAADGFVSIEFQPVAADGTEWRTITRFRSAEALAAWQSSGRRAEAFASLSPLLAKGGAPVDDILPEFDASSGVTEVITTAVTPEREAEFLAWAERMQARQATFPGYLGTVVQAPLSSDLPYWTTLVRFATPGELEAWLASPDRKALIESADPAVSRFKARRLDDAFASWFADDAAVPPPRWKQTALVLLVLFPVVMLEIRFLSPHLAGLPLPVATFIGNAISVSLVAWPLMAIAIVVMRWWLHAAPAGRARTEALGAATLLCLYAIEIAVFTLT</sequence>
<dbReference type="PROSITE" id="PS51725">
    <property type="entry name" value="ABM"/>
    <property type="match status" value="2"/>
</dbReference>
<proteinExistence type="predicted"/>
<feature type="transmembrane region" description="Helical" evidence="2">
    <location>
        <begin position="310"/>
        <end position="329"/>
    </location>
</feature>
<comment type="caution">
    <text evidence="4">The sequence shown here is derived from an EMBL/GenBank/DDBJ whole genome shotgun (WGS) entry which is preliminary data.</text>
</comment>
<dbReference type="AlphaFoldDB" id="A0A6A7Y0B7"/>
<evidence type="ECO:0000256" key="1">
    <source>
        <dbReference type="SAM" id="MobiDB-lite"/>
    </source>
</evidence>
<dbReference type="Pfam" id="PF03992">
    <property type="entry name" value="ABM"/>
    <property type="match status" value="2"/>
</dbReference>
<feature type="domain" description="ABM" evidence="3">
    <location>
        <begin position="29"/>
        <end position="117"/>
    </location>
</feature>
<protein>
    <submittedName>
        <fullName evidence="4">Antibiotic biosynthesis monooxygenase</fullName>
    </submittedName>
</protein>
<gene>
    <name evidence="4" type="ORF">F0357_04465</name>
</gene>
<evidence type="ECO:0000259" key="3">
    <source>
        <dbReference type="PROSITE" id="PS51725"/>
    </source>
</evidence>
<organism evidence="4 5">
    <name type="scientific">Segnochrobactrum spirostomi</name>
    <dbReference type="NCBI Taxonomy" id="2608987"/>
    <lineage>
        <taxon>Bacteria</taxon>
        <taxon>Pseudomonadati</taxon>
        <taxon>Pseudomonadota</taxon>
        <taxon>Alphaproteobacteria</taxon>
        <taxon>Hyphomicrobiales</taxon>
        <taxon>Segnochrobactraceae</taxon>
        <taxon>Segnochrobactrum</taxon>
    </lineage>
</organism>
<feature type="domain" description="ABM" evidence="3">
    <location>
        <begin position="129"/>
        <end position="218"/>
    </location>
</feature>
<dbReference type="InterPro" id="IPR038762">
    <property type="entry name" value="ABM_predict"/>
</dbReference>
<dbReference type="EMBL" id="VWNA01000001">
    <property type="protein sequence ID" value="MQT11938.1"/>
    <property type="molecule type" value="Genomic_DNA"/>
</dbReference>
<keyword evidence="2" id="KW-0812">Transmembrane</keyword>
<dbReference type="Gene3D" id="3.30.70.100">
    <property type="match status" value="2"/>
</dbReference>
<feature type="compositionally biased region" description="Basic and acidic residues" evidence="1">
    <location>
        <begin position="9"/>
        <end position="24"/>
    </location>
</feature>
<dbReference type="InterPro" id="IPR011008">
    <property type="entry name" value="Dimeric_a/b-barrel"/>
</dbReference>
<keyword evidence="4" id="KW-0503">Monooxygenase</keyword>
<dbReference type="PANTHER" id="PTHR40057:SF1">
    <property type="entry name" value="SLR1162 PROTEIN"/>
    <property type="match status" value="1"/>
</dbReference>
<feature type="region of interest" description="Disordered" evidence="1">
    <location>
        <begin position="1"/>
        <end position="27"/>
    </location>
</feature>
<keyword evidence="2" id="KW-1133">Transmembrane helix</keyword>
<dbReference type="SUPFAM" id="SSF54909">
    <property type="entry name" value="Dimeric alpha+beta barrel"/>
    <property type="match status" value="2"/>
</dbReference>
<evidence type="ECO:0000313" key="5">
    <source>
        <dbReference type="Proteomes" id="UP000332515"/>
    </source>
</evidence>
<keyword evidence="5" id="KW-1185">Reference proteome</keyword>
<evidence type="ECO:0000313" key="4">
    <source>
        <dbReference type="EMBL" id="MQT11938.1"/>
    </source>
</evidence>
<dbReference type="PANTHER" id="PTHR40057">
    <property type="entry name" value="SLR1162 PROTEIN"/>
    <property type="match status" value="1"/>
</dbReference>
<feature type="transmembrane region" description="Helical" evidence="2">
    <location>
        <begin position="271"/>
        <end position="298"/>
    </location>
</feature>
<feature type="transmembrane region" description="Helical" evidence="2">
    <location>
        <begin position="241"/>
        <end position="259"/>
    </location>
</feature>